<keyword evidence="2 8" id="KW-0813">Transport</keyword>
<protein>
    <submittedName>
        <fullName evidence="10">ABC transporter permease</fullName>
    </submittedName>
</protein>
<feature type="transmembrane region" description="Helical" evidence="8">
    <location>
        <begin position="71"/>
        <end position="91"/>
    </location>
</feature>
<feature type="transmembrane region" description="Helical" evidence="8">
    <location>
        <begin position="12"/>
        <end position="34"/>
    </location>
</feature>
<dbReference type="PROSITE" id="PS50928">
    <property type="entry name" value="ABC_TM1"/>
    <property type="match status" value="1"/>
</dbReference>
<evidence type="ECO:0000256" key="2">
    <source>
        <dbReference type="ARBA" id="ARBA00022448"/>
    </source>
</evidence>
<feature type="transmembrane region" description="Helical" evidence="8">
    <location>
        <begin position="235"/>
        <end position="256"/>
    </location>
</feature>
<feature type="transmembrane region" description="Helical" evidence="8">
    <location>
        <begin position="136"/>
        <end position="156"/>
    </location>
</feature>
<sequence length="262" mass="28244">MGVNRHANPALRLFSVLVGSFLIAPVLVVVPLSFTDKDSFEFPPRGWSLHYYERFFTDPAWREPLLASLKVAIMVTLMATIIGTLASFAITRSRRRGVAVLQGLLVAPMIVPNVIVALAIYTAFLRWGLVGTVEGLVLAHVVLALPFVVITVSAGLRTLDPRLERAAASLGASPLATFRLVTLPLIAPGVMSGAVFAFVTSFDEAVISLYLQSPHLRTLPVQMFTSVTSDVDPTIAAGSTVILVVTTALILLPDFLKRRAPQ</sequence>
<dbReference type="RefSeq" id="WP_113983955.1">
    <property type="nucleotide sequence ID" value="NZ_QMEY01000015.1"/>
</dbReference>
<dbReference type="CDD" id="cd06261">
    <property type="entry name" value="TM_PBP2"/>
    <property type="match status" value="1"/>
</dbReference>
<proteinExistence type="inferred from homology"/>
<dbReference type="GO" id="GO:0005886">
    <property type="term" value="C:plasma membrane"/>
    <property type="evidence" value="ECO:0007669"/>
    <property type="project" value="UniProtKB-SubCell"/>
</dbReference>
<feature type="domain" description="ABC transmembrane type-1" evidence="9">
    <location>
        <begin position="65"/>
        <end position="253"/>
    </location>
</feature>
<dbReference type="InterPro" id="IPR000515">
    <property type="entry name" value="MetI-like"/>
</dbReference>
<evidence type="ECO:0000256" key="6">
    <source>
        <dbReference type="ARBA" id="ARBA00022989"/>
    </source>
</evidence>
<dbReference type="Gene3D" id="1.10.3720.10">
    <property type="entry name" value="MetI-like"/>
    <property type="match status" value="1"/>
</dbReference>
<reference evidence="10 11" key="1">
    <citation type="submission" date="2018-06" db="EMBL/GenBank/DDBJ databases">
        <title>Sphaerisporangium craniellae sp. nov., isolated from a marine sponge in the South China Sea.</title>
        <authorList>
            <person name="Li L."/>
        </authorList>
    </citation>
    <scope>NUCLEOTIDE SEQUENCE [LARGE SCALE GENOMIC DNA]</scope>
    <source>
        <strain evidence="10 11">LHW63015</strain>
    </source>
</reference>
<evidence type="ECO:0000256" key="3">
    <source>
        <dbReference type="ARBA" id="ARBA00022475"/>
    </source>
</evidence>
<dbReference type="EMBL" id="QMEY01000015">
    <property type="protein sequence ID" value="RBQ16678.1"/>
    <property type="molecule type" value="Genomic_DNA"/>
</dbReference>
<organism evidence="10 11">
    <name type="scientific">Spongiactinospora rosea</name>
    <dbReference type="NCBI Taxonomy" id="2248750"/>
    <lineage>
        <taxon>Bacteria</taxon>
        <taxon>Bacillati</taxon>
        <taxon>Actinomycetota</taxon>
        <taxon>Actinomycetes</taxon>
        <taxon>Streptosporangiales</taxon>
        <taxon>Streptosporangiaceae</taxon>
        <taxon>Spongiactinospora</taxon>
    </lineage>
</organism>
<keyword evidence="6 8" id="KW-1133">Transmembrane helix</keyword>
<keyword evidence="3" id="KW-1003">Cell membrane</keyword>
<evidence type="ECO:0000256" key="8">
    <source>
        <dbReference type="RuleBase" id="RU363032"/>
    </source>
</evidence>
<evidence type="ECO:0000313" key="11">
    <source>
        <dbReference type="Proteomes" id="UP000253303"/>
    </source>
</evidence>
<evidence type="ECO:0000313" key="10">
    <source>
        <dbReference type="EMBL" id="RBQ16678.1"/>
    </source>
</evidence>
<keyword evidence="5 8" id="KW-0812">Transmembrane</keyword>
<keyword evidence="7 8" id="KW-0472">Membrane</keyword>
<dbReference type="Pfam" id="PF00528">
    <property type="entry name" value="BPD_transp_1"/>
    <property type="match status" value="1"/>
</dbReference>
<evidence type="ECO:0000259" key="9">
    <source>
        <dbReference type="PROSITE" id="PS50928"/>
    </source>
</evidence>
<evidence type="ECO:0000256" key="1">
    <source>
        <dbReference type="ARBA" id="ARBA00004429"/>
    </source>
</evidence>
<feature type="transmembrane region" description="Helical" evidence="8">
    <location>
        <begin position="103"/>
        <end position="124"/>
    </location>
</feature>
<dbReference type="PANTHER" id="PTHR43357:SF4">
    <property type="entry name" value="INNER MEMBRANE ABC TRANSPORTER PERMEASE PROTEIN YDCV"/>
    <property type="match status" value="1"/>
</dbReference>
<evidence type="ECO:0000256" key="5">
    <source>
        <dbReference type="ARBA" id="ARBA00022692"/>
    </source>
</evidence>
<name>A0A366LRZ2_9ACTN</name>
<dbReference type="AlphaFoldDB" id="A0A366LRZ2"/>
<dbReference type="Proteomes" id="UP000253303">
    <property type="component" value="Unassembled WGS sequence"/>
</dbReference>
<comment type="caution">
    <text evidence="10">The sequence shown here is derived from an EMBL/GenBank/DDBJ whole genome shotgun (WGS) entry which is preliminary data.</text>
</comment>
<dbReference type="InterPro" id="IPR035906">
    <property type="entry name" value="MetI-like_sf"/>
</dbReference>
<dbReference type="SUPFAM" id="SSF161098">
    <property type="entry name" value="MetI-like"/>
    <property type="match status" value="1"/>
</dbReference>
<keyword evidence="11" id="KW-1185">Reference proteome</keyword>
<feature type="transmembrane region" description="Helical" evidence="8">
    <location>
        <begin position="177"/>
        <end position="199"/>
    </location>
</feature>
<accession>A0A366LRZ2</accession>
<comment type="subcellular location">
    <subcellularLocation>
        <location evidence="1">Cell inner membrane</location>
        <topology evidence="1">Multi-pass membrane protein</topology>
    </subcellularLocation>
    <subcellularLocation>
        <location evidence="8">Cell membrane</location>
        <topology evidence="8">Multi-pass membrane protein</topology>
    </subcellularLocation>
</comment>
<evidence type="ECO:0000256" key="4">
    <source>
        <dbReference type="ARBA" id="ARBA00022519"/>
    </source>
</evidence>
<evidence type="ECO:0000256" key="7">
    <source>
        <dbReference type="ARBA" id="ARBA00023136"/>
    </source>
</evidence>
<dbReference type="OrthoDB" id="9810794at2"/>
<dbReference type="PANTHER" id="PTHR43357">
    <property type="entry name" value="INNER MEMBRANE ABC TRANSPORTER PERMEASE PROTEIN YDCV"/>
    <property type="match status" value="1"/>
</dbReference>
<dbReference type="GO" id="GO:0055085">
    <property type="term" value="P:transmembrane transport"/>
    <property type="evidence" value="ECO:0007669"/>
    <property type="project" value="InterPro"/>
</dbReference>
<gene>
    <name evidence="10" type="ORF">DP939_28750</name>
</gene>
<comment type="similarity">
    <text evidence="8">Belongs to the binding-protein-dependent transport system permease family.</text>
</comment>
<keyword evidence="4" id="KW-0997">Cell inner membrane</keyword>